<organism evidence="1 2">
    <name type="scientific">Streptococcus ruminantium</name>
    <dbReference type="NCBI Taxonomy" id="1917441"/>
    <lineage>
        <taxon>Bacteria</taxon>
        <taxon>Bacillati</taxon>
        <taxon>Bacillota</taxon>
        <taxon>Bacilli</taxon>
        <taxon>Lactobacillales</taxon>
        <taxon>Streptococcaceae</taxon>
        <taxon>Streptococcus</taxon>
    </lineage>
</organism>
<accession>A0ABU1B2M8</accession>
<comment type="caution">
    <text evidence="1">The sequence shown here is derived from an EMBL/GenBank/DDBJ whole genome shotgun (WGS) entry which is preliminary data.</text>
</comment>
<proteinExistence type="predicted"/>
<protein>
    <recommendedName>
        <fullName evidence="3">Cytoplasmic protein</fullName>
    </recommendedName>
</protein>
<dbReference type="EMBL" id="JAVIBX010000014">
    <property type="protein sequence ID" value="MDQ8833100.1"/>
    <property type="molecule type" value="Genomic_DNA"/>
</dbReference>
<name>A0ABU1B2M8_9STRE</name>
<reference evidence="1 2" key="1">
    <citation type="submission" date="2023-08" db="EMBL/GenBank/DDBJ databases">
        <title>Streptococcus ruminantium-associated sheep mastitis outbreak detected in Italy is distinct from bovine isolates.</title>
        <authorList>
            <person name="Rosa M.N."/>
            <person name="Vezina B."/>
            <person name="Tola S."/>
        </authorList>
    </citation>
    <scope>NUCLEOTIDE SEQUENCE [LARGE SCALE GENOMIC DNA]</scope>
    <source>
        <strain evidence="1 2">OM6730</strain>
    </source>
</reference>
<keyword evidence="2" id="KW-1185">Reference proteome</keyword>
<dbReference type="Proteomes" id="UP001228446">
    <property type="component" value="Unassembled WGS sequence"/>
</dbReference>
<sequence length="97" mass="10711">MKFEQLVLKKDALKNIQYISAKEQLESFNGEKGVFTRHEVIAEGQPIFHVITKGMVEKIPQFAKVELVGAVPVIDAVNGFSMTPALNVQAESIVLVN</sequence>
<gene>
    <name evidence="1" type="ORF">RFF62_04770</name>
</gene>
<evidence type="ECO:0000313" key="2">
    <source>
        <dbReference type="Proteomes" id="UP001228446"/>
    </source>
</evidence>
<evidence type="ECO:0000313" key="1">
    <source>
        <dbReference type="EMBL" id="MDQ8833100.1"/>
    </source>
</evidence>
<dbReference type="RefSeq" id="WP_308937856.1">
    <property type="nucleotide sequence ID" value="NZ_JAVIBP010000032.1"/>
</dbReference>
<evidence type="ECO:0008006" key="3">
    <source>
        <dbReference type="Google" id="ProtNLM"/>
    </source>
</evidence>